<dbReference type="Gene3D" id="2.60.120.10">
    <property type="entry name" value="Jelly Rolls"/>
    <property type="match status" value="1"/>
</dbReference>
<dbReference type="GO" id="GO:0016702">
    <property type="term" value="F:oxidoreductase activity, acting on single donors with incorporation of molecular oxygen, incorporation of two atoms of oxygen"/>
    <property type="evidence" value="ECO:0007669"/>
    <property type="project" value="InterPro"/>
</dbReference>
<keyword evidence="2" id="KW-0560">Oxidoreductase</keyword>
<dbReference type="InterPro" id="IPR012864">
    <property type="entry name" value="PCO/ADO"/>
</dbReference>
<organism evidence="4">
    <name type="scientific">Rhipicephalus zambeziensis</name>
    <dbReference type="NCBI Taxonomy" id="60191"/>
    <lineage>
        <taxon>Eukaryota</taxon>
        <taxon>Metazoa</taxon>
        <taxon>Ecdysozoa</taxon>
        <taxon>Arthropoda</taxon>
        <taxon>Chelicerata</taxon>
        <taxon>Arachnida</taxon>
        <taxon>Acari</taxon>
        <taxon>Parasitiformes</taxon>
        <taxon>Ixodida</taxon>
        <taxon>Ixodoidea</taxon>
        <taxon>Ixodidae</taxon>
        <taxon>Rhipicephalinae</taxon>
        <taxon>Rhipicephalus</taxon>
        <taxon>Rhipicephalus</taxon>
    </lineage>
</organism>
<reference evidence="4" key="1">
    <citation type="journal article" date="2017" name="Parasit. Vectors">
        <title>Sialotranscriptomics of Rhipicephalus zambeziensis reveals intricate expression profiles of secretory proteins and suggests tight temporal transcriptional regulation during blood-feeding.</title>
        <authorList>
            <person name="de Castro M.H."/>
            <person name="de Klerk D."/>
            <person name="Pienaar R."/>
            <person name="Rees D.J.G."/>
            <person name="Mans B.J."/>
        </authorList>
    </citation>
    <scope>NUCLEOTIDE SEQUENCE</scope>
    <source>
        <tissue evidence="4">Salivary glands</tissue>
    </source>
</reference>
<dbReference type="PANTHER" id="PTHR22966">
    <property type="entry name" value="2-AMINOETHANETHIOL DIOXYGENASE"/>
    <property type="match status" value="1"/>
</dbReference>
<keyword evidence="4" id="KW-0223">Dioxygenase</keyword>
<evidence type="ECO:0000313" key="4">
    <source>
        <dbReference type="EMBL" id="MAA18167.1"/>
    </source>
</evidence>
<dbReference type="GO" id="GO:0005739">
    <property type="term" value="C:mitochondrion"/>
    <property type="evidence" value="ECO:0007669"/>
    <property type="project" value="TreeGrafter"/>
</dbReference>
<evidence type="ECO:0000256" key="2">
    <source>
        <dbReference type="ARBA" id="ARBA00023002"/>
    </source>
</evidence>
<name>A0A224YKI7_9ACAR</name>
<sequence>MAALIQVVARQAQLTFGRGVFADELFRDCLARLQRIIGQVTYKDVNLDLNLLQTPSKTTNGGSEAPITYISLHDSLIFSMSIFIIRRGERIPLHDHPGMFGVLKVLHGSGTIRSYSALMPVSGGEAVIEAQRHPDLTVGPDSAPCCLTPTERNFHEIRALDGPLAFLDILAPPYDNVKRDCHYYSVSSSPAGEGNVRLDSVQPPRDFWCVSSPYEGPPIGPLTAQ</sequence>
<dbReference type="SUPFAM" id="SSF51182">
    <property type="entry name" value="RmlC-like cupins"/>
    <property type="match status" value="1"/>
</dbReference>
<dbReference type="GO" id="GO:0046872">
    <property type="term" value="F:metal ion binding"/>
    <property type="evidence" value="ECO:0007669"/>
    <property type="project" value="UniProtKB-KW"/>
</dbReference>
<dbReference type="InterPro" id="IPR014710">
    <property type="entry name" value="RmlC-like_jellyroll"/>
</dbReference>
<evidence type="ECO:0000256" key="1">
    <source>
        <dbReference type="ARBA" id="ARBA00022723"/>
    </source>
</evidence>
<keyword evidence="1" id="KW-0479">Metal-binding</keyword>
<dbReference type="InterPro" id="IPR011051">
    <property type="entry name" value="RmlC_Cupin_sf"/>
</dbReference>
<dbReference type="CDD" id="cd20289">
    <property type="entry name" value="cupin_ADO"/>
    <property type="match status" value="1"/>
</dbReference>
<dbReference type="PANTHER" id="PTHR22966:SF61">
    <property type="entry name" value="2-AMINOETHANETHIOL DIOXYGENASE"/>
    <property type="match status" value="1"/>
</dbReference>
<protein>
    <submittedName>
        <fullName evidence="4">Cysteamine dioxygenase</fullName>
    </submittedName>
</protein>
<proteinExistence type="predicted"/>
<evidence type="ECO:0000256" key="3">
    <source>
        <dbReference type="ARBA" id="ARBA00023004"/>
    </source>
</evidence>
<dbReference type="EMBL" id="GFPF01007021">
    <property type="protein sequence ID" value="MAA18167.1"/>
    <property type="molecule type" value="Transcribed_RNA"/>
</dbReference>
<dbReference type="AlphaFoldDB" id="A0A224YKI7"/>
<dbReference type="Pfam" id="PF07847">
    <property type="entry name" value="PCO_ADO"/>
    <property type="match status" value="1"/>
</dbReference>
<accession>A0A224YKI7</accession>
<keyword evidence="3" id="KW-0408">Iron</keyword>